<dbReference type="PIRSF" id="PIRSF028101">
    <property type="entry name" value="UCP028101"/>
    <property type="match status" value="1"/>
</dbReference>
<dbReference type="InterPro" id="IPR015943">
    <property type="entry name" value="WD40/YVTN_repeat-like_dom_sf"/>
</dbReference>
<dbReference type="EMBL" id="JAUOZU010000012">
    <property type="protein sequence ID" value="MDO6965589.1"/>
    <property type="molecule type" value="Genomic_DNA"/>
</dbReference>
<dbReference type="Pfam" id="PF07433">
    <property type="entry name" value="DUF1513"/>
    <property type="match status" value="1"/>
</dbReference>
<keyword evidence="2" id="KW-1185">Reference proteome</keyword>
<proteinExistence type="predicted"/>
<name>A0ABT8YQM8_9HYPH</name>
<gene>
    <name evidence="1" type="ORF">Q4481_16615</name>
</gene>
<organism evidence="1 2">
    <name type="scientific">Rhizobium alvei</name>
    <dbReference type="NCBI Taxonomy" id="1132659"/>
    <lineage>
        <taxon>Bacteria</taxon>
        <taxon>Pseudomonadati</taxon>
        <taxon>Pseudomonadota</taxon>
        <taxon>Alphaproteobacteria</taxon>
        <taxon>Hyphomicrobiales</taxon>
        <taxon>Rhizobiaceae</taxon>
        <taxon>Rhizobium/Agrobacterium group</taxon>
        <taxon>Rhizobium</taxon>
    </lineage>
</organism>
<dbReference type="Gene3D" id="2.130.10.10">
    <property type="entry name" value="YVTN repeat-like/Quinoprotein amine dehydrogenase"/>
    <property type="match status" value="1"/>
</dbReference>
<dbReference type="InterPro" id="IPR006311">
    <property type="entry name" value="TAT_signal"/>
</dbReference>
<dbReference type="InterPro" id="IPR011044">
    <property type="entry name" value="Quino_amine_DH_bsu"/>
</dbReference>
<reference evidence="1" key="2">
    <citation type="submission" date="2023-07" db="EMBL/GenBank/DDBJ databases">
        <authorList>
            <person name="Shen H."/>
        </authorList>
    </citation>
    <scope>NUCLEOTIDE SEQUENCE</scope>
    <source>
        <strain evidence="1">TNR-22</strain>
    </source>
</reference>
<reference evidence="1" key="1">
    <citation type="journal article" date="2015" name="Int. J. Syst. Evol. Microbiol.">
        <title>Rhizobium alvei sp. nov., isolated from a freshwater river.</title>
        <authorList>
            <person name="Sheu S.Y."/>
            <person name="Huang H.W."/>
            <person name="Young C.C."/>
            <person name="Chen W.M."/>
        </authorList>
    </citation>
    <scope>NUCLEOTIDE SEQUENCE</scope>
    <source>
        <strain evidence="1">TNR-22</strain>
    </source>
</reference>
<evidence type="ECO:0000313" key="1">
    <source>
        <dbReference type="EMBL" id="MDO6965589.1"/>
    </source>
</evidence>
<dbReference type="RefSeq" id="WP_304377522.1">
    <property type="nucleotide sequence ID" value="NZ_JAUOZU010000012.1"/>
</dbReference>
<protein>
    <submittedName>
        <fullName evidence="1">DUF1513 domain-containing protein</fullName>
    </submittedName>
</protein>
<dbReference type="Proteomes" id="UP001174932">
    <property type="component" value="Unassembled WGS sequence"/>
</dbReference>
<dbReference type="SUPFAM" id="SSF50969">
    <property type="entry name" value="YVTN repeat-like/Quinoprotein amine dehydrogenase"/>
    <property type="match status" value="1"/>
</dbReference>
<dbReference type="InterPro" id="IPR008311">
    <property type="entry name" value="UCP028101"/>
</dbReference>
<sequence>MRLIAPISKRSFLKAAGASFATQLLPPAAFALERTEAIFAAAFMTPQESYGVALLSETGDEIARIDLPDRGHDVTFDPVSRRAVAFARRPGTFALVFDTVSGETVKLIEAAEDRHFFGHGAFSPDGKLLYIAENDFDNYAGMIGLYDARADFRKVGEFPAHGMDTHDIQIIEGGRYMAIANGGIKQHPDQGRAKLNLDHMEPSLVIVDLAQGQLVEKQTLPEEIRQLSTRHMDIDAKGAIWFGCQFEGARDRRPQLLGRFRRGEAFSFLKMPEDVLDGFDNYIGSVMVNRENGLVAVSSPKGGQWAAFHVENGQLAFREKIAGVCGLVPEGKSFLRSTENGNFGSKSMPLAWDNHITRLV</sequence>
<evidence type="ECO:0000313" key="2">
    <source>
        <dbReference type="Proteomes" id="UP001174932"/>
    </source>
</evidence>
<dbReference type="PROSITE" id="PS51318">
    <property type="entry name" value="TAT"/>
    <property type="match status" value="1"/>
</dbReference>
<accession>A0ABT8YQM8</accession>
<comment type="caution">
    <text evidence="1">The sequence shown here is derived from an EMBL/GenBank/DDBJ whole genome shotgun (WGS) entry which is preliminary data.</text>
</comment>